<evidence type="ECO:0000313" key="1">
    <source>
        <dbReference type="EMBL" id="OHY96847.1"/>
    </source>
</evidence>
<protein>
    <submittedName>
        <fullName evidence="1">Uncharacterized protein</fullName>
    </submittedName>
</protein>
<dbReference type="AlphaFoldDB" id="A0A1S2D943"/>
<dbReference type="Proteomes" id="UP000179934">
    <property type="component" value="Unassembled WGS sequence"/>
</dbReference>
<name>A0A1S2D943_AERSO</name>
<proteinExistence type="predicted"/>
<organism evidence="1 2">
    <name type="scientific">Aeromonas sobria</name>
    <dbReference type="NCBI Taxonomy" id="646"/>
    <lineage>
        <taxon>Bacteria</taxon>
        <taxon>Pseudomonadati</taxon>
        <taxon>Pseudomonadota</taxon>
        <taxon>Gammaproteobacteria</taxon>
        <taxon>Aeromonadales</taxon>
        <taxon>Aeromonadaceae</taxon>
        <taxon>Aeromonas</taxon>
    </lineage>
</organism>
<accession>A0A1S2D943</accession>
<dbReference type="EMBL" id="MKFU01000001">
    <property type="protein sequence ID" value="OHY96847.1"/>
    <property type="molecule type" value="Genomic_DNA"/>
</dbReference>
<reference evidence="1 2" key="1">
    <citation type="submission" date="2016-09" db="EMBL/GenBank/DDBJ databases">
        <title>Draft Genome Sequence of Aeromonas sobria Strain 08005, Isolated from Sick Rana catesbeiana.</title>
        <authorList>
            <person name="Yang Q."/>
        </authorList>
    </citation>
    <scope>NUCLEOTIDE SEQUENCE [LARGE SCALE GENOMIC DNA]</scope>
    <source>
        <strain evidence="1 2">08005</strain>
    </source>
</reference>
<comment type="caution">
    <text evidence="1">The sequence shown here is derived from an EMBL/GenBank/DDBJ whole genome shotgun (WGS) entry which is preliminary data.</text>
</comment>
<sequence length="168" mass="17045">MSSLLLAMSAGAHAALPATQAAETLTWKGLVPFSVASDDIVITGDLGGPIRAGFLNVKTDGTFTSTAINVEAHDNTGVAAAPVIGDPISGNVKWGLASYAVDASTTDMSGANMKFVADGQPLEIGSTLKEDYALAVNVSNDQVITDIAPGERIQVSAVITAELGGVFP</sequence>
<evidence type="ECO:0000313" key="2">
    <source>
        <dbReference type="Proteomes" id="UP000179934"/>
    </source>
</evidence>
<gene>
    <name evidence="1" type="ORF">BJD16_00910</name>
</gene>
<dbReference type="OrthoDB" id="7106892at2"/>